<dbReference type="Gene3D" id="1.10.287.470">
    <property type="entry name" value="Helix hairpin bin"/>
    <property type="match status" value="1"/>
</dbReference>
<protein>
    <submittedName>
        <fullName evidence="4">Efflux RND transporter periplasmic adaptor subunit</fullName>
    </submittedName>
</protein>
<dbReference type="NCBIfam" id="TIGR01730">
    <property type="entry name" value="RND_mfp"/>
    <property type="match status" value="1"/>
</dbReference>
<dbReference type="RefSeq" id="WP_150863423.1">
    <property type="nucleotide sequence ID" value="NZ_VYXP01000003.1"/>
</dbReference>
<evidence type="ECO:0000256" key="2">
    <source>
        <dbReference type="SAM" id="Coils"/>
    </source>
</evidence>
<dbReference type="Gene3D" id="2.40.30.170">
    <property type="match status" value="1"/>
</dbReference>
<dbReference type="GO" id="GO:0015562">
    <property type="term" value="F:efflux transmembrane transporter activity"/>
    <property type="evidence" value="ECO:0007669"/>
    <property type="project" value="TreeGrafter"/>
</dbReference>
<dbReference type="PANTHER" id="PTHR30469:SF12">
    <property type="entry name" value="MULTIDRUG RESISTANCE PROTEIN MDTA"/>
    <property type="match status" value="1"/>
</dbReference>
<keyword evidence="3" id="KW-0472">Membrane</keyword>
<evidence type="ECO:0000313" key="4">
    <source>
        <dbReference type="EMBL" id="KAA9132701.1"/>
    </source>
</evidence>
<dbReference type="InterPro" id="IPR006143">
    <property type="entry name" value="RND_pump_MFP"/>
</dbReference>
<dbReference type="AlphaFoldDB" id="A0A5N0TD75"/>
<organism evidence="4 5">
    <name type="scientific">Marinihelvus fidelis</name>
    <dbReference type="NCBI Taxonomy" id="2613842"/>
    <lineage>
        <taxon>Bacteria</taxon>
        <taxon>Pseudomonadati</taxon>
        <taxon>Pseudomonadota</taxon>
        <taxon>Gammaproteobacteria</taxon>
        <taxon>Chromatiales</taxon>
        <taxon>Wenzhouxiangellaceae</taxon>
        <taxon>Marinihelvus</taxon>
    </lineage>
</organism>
<keyword evidence="3" id="KW-1133">Transmembrane helix</keyword>
<sequence>MNSEAAPDKRRPGLPRTLIVCALIAVIGIVLLTLIFNTEPGAERETAVRQSAVMVDIVSPEAGDFQPVIQALGSVRPSQEIELRSRVFGEVTAISDRLAPGGFVSAGDVLLRIQDADYRNTLLQRQSELQQAIAELEQEKGRQIQAEREYRDLKADRGEALDPANLSLILRQPQLQSAEARVNAARAAAAQAQLDLERTVIRAPFDALVLERAVNLGSQVSTGEALAHLVGLERYWVEATVPLDKLRWLAFANGEPGAGSAVTVHHRSAWPEGQYRRGYLDQLVGQLEGGTRLARVLVVVEDPLARAAANADQPGLIIGAFMDTRISGRQISGALKLPRELVRQGDTVWLMRDGVLAIQPVVIQFEDASYAYISEGLQASDQVVATNLATVKEGLRLRPREAGAGP</sequence>
<dbReference type="PANTHER" id="PTHR30469">
    <property type="entry name" value="MULTIDRUG RESISTANCE PROTEIN MDTA"/>
    <property type="match status" value="1"/>
</dbReference>
<feature type="coiled-coil region" evidence="2">
    <location>
        <begin position="119"/>
        <end position="195"/>
    </location>
</feature>
<gene>
    <name evidence="4" type="ORF">F3N42_05665</name>
</gene>
<feature type="transmembrane region" description="Helical" evidence="3">
    <location>
        <begin position="17"/>
        <end position="36"/>
    </location>
</feature>
<proteinExistence type="inferred from homology"/>
<reference evidence="4 5" key="1">
    <citation type="submission" date="2019-09" db="EMBL/GenBank/DDBJ databases">
        <title>Wenzhouxiangella sp. Genome sequencing and assembly.</title>
        <authorList>
            <person name="Zhang R."/>
        </authorList>
    </citation>
    <scope>NUCLEOTIDE SEQUENCE [LARGE SCALE GENOMIC DNA]</scope>
    <source>
        <strain evidence="4 5">W260</strain>
    </source>
</reference>
<dbReference type="EMBL" id="VYXP01000003">
    <property type="protein sequence ID" value="KAA9132701.1"/>
    <property type="molecule type" value="Genomic_DNA"/>
</dbReference>
<dbReference type="Gene3D" id="2.40.50.100">
    <property type="match status" value="1"/>
</dbReference>
<comment type="similarity">
    <text evidence="1">Belongs to the membrane fusion protein (MFP) (TC 8.A.1) family.</text>
</comment>
<keyword evidence="2" id="KW-0175">Coiled coil</keyword>
<accession>A0A5N0TD75</accession>
<comment type="caution">
    <text evidence="4">The sequence shown here is derived from an EMBL/GenBank/DDBJ whole genome shotgun (WGS) entry which is preliminary data.</text>
</comment>
<evidence type="ECO:0000256" key="3">
    <source>
        <dbReference type="SAM" id="Phobius"/>
    </source>
</evidence>
<evidence type="ECO:0000313" key="5">
    <source>
        <dbReference type="Proteomes" id="UP000325372"/>
    </source>
</evidence>
<dbReference type="GO" id="GO:1990281">
    <property type="term" value="C:efflux pump complex"/>
    <property type="evidence" value="ECO:0007669"/>
    <property type="project" value="TreeGrafter"/>
</dbReference>
<evidence type="ECO:0000256" key="1">
    <source>
        <dbReference type="ARBA" id="ARBA00009477"/>
    </source>
</evidence>
<dbReference type="SUPFAM" id="SSF111369">
    <property type="entry name" value="HlyD-like secretion proteins"/>
    <property type="match status" value="1"/>
</dbReference>
<dbReference type="Proteomes" id="UP000325372">
    <property type="component" value="Unassembled WGS sequence"/>
</dbReference>
<keyword evidence="5" id="KW-1185">Reference proteome</keyword>
<dbReference type="Gene3D" id="2.40.420.20">
    <property type="match status" value="1"/>
</dbReference>
<keyword evidence="3" id="KW-0812">Transmembrane</keyword>
<name>A0A5N0TD75_9GAMM</name>